<dbReference type="PANTHER" id="PTHR21646">
    <property type="entry name" value="UBIQUITIN CARBOXYL-TERMINAL HYDROLASE"/>
    <property type="match status" value="1"/>
</dbReference>
<evidence type="ECO:0000313" key="10">
    <source>
        <dbReference type="Proteomes" id="UP000694865"/>
    </source>
</evidence>
<organism evidence="10 11">
    <name type="scientific">Saccoglossus kowalevskii</name>
    <name type="common">Acorn worm</name>
    <dbReference type="NCBI Taxonomy" id="10224"/>
    <lineage>
        <taxon>Eukaryota</taxon>
        <taxon>Metazoa</taxon>
        <taxon>Hemichordata</taxon>
        <taxon>Enteropneusta</taxon>
        <taxon>Harrimaniidae</taxon>
        <taxon>Saccoglossus</taxon>
    </lineage>
</organism>
<dbReference type="InterPro" id="IPR013083">
    <property type="entry name" value="Znf_RING/FYVE/PHD"/>
</dbReference>
<dbReference type="GeneID" id="100375318"/>
<comment type="catalytic activity">
    <reaction evidence="1 6">
        <text>Thiol-dependent hydrolysis of ester, thioester, amide, peptide and isopeptide bonds formed by the C-terminal Gly of ubiquitin (a 76-residue protein attached to proteins as an intracellular targeting signal).</text>
        <dbReference type="EC" id="3.4.19.12"/>
    </reaction>
</comment>
<dbReference type="InterPro" id="IPR001394">
    <property type="entry name" value="Peptidase_C19_UCH"/>
</dbReference>
<evidence type="ECO:0000259" key="8">
    <source>
        <dbReference type="PROSITE" id="PS50235"/>
    </source>
</evidence>
<evidence type="ECO:0000256" key="1">
    <source>
        <dbReference type="ARBA" id="ARBA00000707"/>
    </source>
</evidence>
<dbReference type="InterPro" id="IPR050185">
    <property type="entry name" value="Ub_carboxyl-term_hydrolase"/>
</dbReference>
<keyword evidence="10" id="KW-1185">Reference proteome</keyword>
<dbReference type="InterPro" id="IPR001607">
    <property type="entry name" value="Znf_UBP"/>
</dbReference>
<dbReference type="PROSITE" id="PS00972">
    <property type="entry name" value="USP_1"/>
    <property type="match status" value="1"/>
</dbReference>
<dbReference type="Pfam" id="PF02148">
    <property type="entry name" value="zf-UBP"/>
    <property type="match status" value="1"/>
</dbReference>
<dbReference type="RefSeq" id="XP_002734273.1">
    <property type="nucleotide sequence ID" value="XM_002734227.2"/>
</dbReference>
<evidence type="ECO:0000256" key="2">
    <source>
        <dbReference type="ARBA" id="ARBA00022723"/>
    </source>
</evidence>
<dbReference type="SUPFAM" id="SSF54001">
    <property type="entry name" value="Cysteine proteinases"/>
    <property type="match status" value="1"/>
</dbReference>
<gene>
    <name evidence="11" type="primary">LOC100375318</name>
</gene>
<dbReference type="PROSITE" id="PS50235">
    <property type="entry name" value="USP_3"/>
    <property type="match status" value="1"/>
</dbReference>
<reference evidence="11" key="1">
    <citation type="submission" date="2025-08" db="UniProtKB">
        <authorList>
            <consortium name="RefSeq"/>
        </authorList>
    </citation>
    <scope>IDENTIFICATION</scope>
    <source>
        <tissue evidence="11">Testes</tissue>
    </source>
</reference>
<dbReference type="EC" id="3.4.19.12" evidence="6"/>
<dbReference type="InterPro" id="IPR028889">
    <property type="entry name" value="USP"/>
</dbReference>
<evidence type="ECO:0000256" key="5">
    <source>
        <dbReference type="PROSITE-ProRule" id="PRU00502"/>
    </source>
</evidence>
<keyword evidence="6" id="KW-0645">Protease</keyword>
<keyword evidence="6" id="KW-0788">Thiol protease</keyword>
<proteinExistence type="inferred from homology"/>
<dbReference type="InterPro" id="IPR018200">
    <property type="entry name" value="USP_CS"/>
</dbReference>
<accession>A0ABM0GP61</accession>
<feature type="domain" description="UBP-type" evidence="9">
    <location>
        <begin position="2"/>
        <end position="99"/>
    </location>
</feature>
<evidence type="ECO:0000256" key="3">
    <source>
        <dbReference type="ARBA" id="ARBA00022771"/>
    </source>
</evidence>
<feature type="region of interest" description="Disordered" evidence="7">
    <location>
        <begin position="300"/>
        <end position="332"/>
    </location>
</feature>
<feature type="domain" description="USP" evidence="8">
    <location>
        <begin position="234"/>
        <end position="641"/>
    </location>
</feature>
<keyword evidence="3 5" id="KW-0863">Zinc-finger</keyword>
<dbReference type="PROSITE" id="PS50271">
    <property type="entry name" value="ZF_UBP"/>
    <property type="match status" value="1"/>
</dbReference>
<evidence type="ECO:0000313" key="11">
    <source>
        <dbReference type="RefSeq" id="XP_002734273.1"/>
    </source>
</evidence>
<dbReference type="Proteomes" id="UP000694865">
    <property type="component" value="Unplaced"/>
</dbReference>
<dbReference type="InterPro" id="IPR038765">
    <property type="entry name" value="Papain-like_cys_pep_sf"/>
</dbReference>
<evidence type="ECO:0000256" key="4">
    <source>
        <dbReference type="ARBA" id="ARBA00022833"/>
    </source>
</evidence>
<dbReference type="PROSITE" id="PS00973">
    <property type="entry name" value="USP_2"/>
    <property type="match status" value="1"/>
</dbReference>
<evidence type="ECO:0000256" key="7">
    <source>
        <dbReference type="SAM" id="MobiDB-lite"/>
    </source>
</evidence>
<keyword evidence="6" id="KW-0833">Ubl conjugation pathway</keyword>
<feature type="region of interest" description="Disordered" evidence="7">
    <location>
        <begin position="110"/>
        <end position="133"/>
    </location>
</feature>
<keyword evidence="4" id="KW-0862">Zinc</keyword>
<name>A0ABM0GP61_SACKO</name>
<keyword evidence="6" id="KW-0378">Hydrolase</keyword>
<evidence type="ECO:0000256" key="6">
    <source>
        <dbReference type="RuleBase" id="RU366025"/>
    </source>
</evidence>
<dbReference type="SMART" id="SM00290">
    <property type="entry name" value="ZnF_UBP"/>
    <property type="match status" value="1"/>
</dbReference>
<dbReference type="SUPFAM" id="SSF57850">
    <property type="entry name" value="RING/U-box"/>
    <property type="match status" value="1"/>
</dbReference>
<sequence length="667" mass="76029">MDNCKHVSKLRLAQNHSILNPQKWLCLVCGTTESVWACLSCPHVACGRYNEEHALKHFEERHHPVALEVNEKYVFCYICDDYVLNDNSAGDIRLLRTTLTAIAAQNLEEKSTRSGRVRRPVTPYPDTTESPATERQLHMEDRAYTALYHRRHILMKKIFTSWRSLISSRQKKMKEQPPPKQVSICTANNAVAISSKIKNSTSSLNNRKRPISALAELSSSASKRKWTSITPGVTGLRNLGNTCYMNSILQVLGHIEKIRDCFLNLDMPDILLKKGIDNRNGNGKKKIYARQTTVECYKEVETPRNKHRNASSSQRQSASNGGLSGGSSKGVENWKYKDPKTLKRNVPLCHELHALFRVMWSGKWAIVSPHAILSSIWRLIPSFKGYSQQDAQEFLCELLDKLNSEMHFAVSSTVVSPNPRSMLTPSEIISSSFQGQLVSQVTCLECLINSNTYEPFWDLSLEFPERYQCGRGNELSTDSCHVTEMLAKFTEVEKLEGRVYECDYCNSRRRRVSSKPIIKTEASKQLLITTLPQVLRLHLKRFRWSGRMHREKINVHVDFSQRLDMKPFCSPSLGCEPLDYEYDLAAVVIHHGRGFGSGHYTAYCWNAQGGFWVHCNDSRLDLCSIEDVTSCQAYILFYTQKKLRPNICSPLIEDRDVEMTISGNTET</sequence>
<keyword evidence="2" id="KW-0479">Metal-binding</keyword>
<dbReference type="Gene3D" id="3.30.40.10">
    <property type="entry name" value="Zinc/RING finger domain, C3HC4 (zinc finger)"/>
    <property type="match status" value="1"/>
</dbReference>
<feature type="compositionally biased region" description="Low complexity" evidence="7">
    <location>
        <begin position="310"/>
        <end position="321"/>
    </location>
</feature>
<dbReference type="PANTHER" id="PTHR21646:SF5">
    <property type="entry name" value="UBIQUITIN CARBOXYL-TERMINAL HYDROLASE-RELATED"/>
    <property type="match status" value="1"/>
</dbReference>
<evidence type="ECO:0000259" key="9">
    <source>
        <dbReference type="PROSITE" id="PS50271"/>
    </source>
</evidence>
<dbReference type="Gene3D" id="3.90.70.10">
    <property type="entry name" value="Cysteine proteinases"/>
    <property type="match status" value="1"/>
</dbReference>
<dbReference type="Pfam" id="PF00443">
    <property type="entry name" value="UCH"/>
    <property type="match status" value="1"/>
</dbReference>
<protein>
    <recommendedName>
        <fullName evidence="6">Ubiquitin carboxyl-terminal hydrolase</fullName>
        <ecNumber evidence="6">3.4.19.12</ecNumber>
    </recommendedName>
</protein>
<comment type="similarity">
    <text evidence="6">Belongs to the peptidase C19 family.</text>
</comment>